<evidence type="ECO:0000256" key="1">
    <source>
        <dbReference type="SAM" id="MobiDB-lite"/>
    </source>
</evidence>
<evidence type="ECO:0000313" key="3">
    <source>
        <dbReference type="EMBL" id="JAS51701.1"/>
    </source>
</evidence>
<feature type="compositionally biased region" description="Pro residues" evidence="1">
    <location>
        <begin position="12"/>
        <end position="27"/>
    </location>
</feature>
<feature type="region of interest" description="Disordered" evidence="1">
    <location>
        <begin position="63"/>
        <end position="129"/>
    </location>
</feature>
<feature type="region of interest" description="Disordered" evidence="1">
    <location>
        <begin position="582"/>
        <end position="687"/>
    </location>
</feature>
<name>A0A1B6FNG4_9HEMI</name>
<feature type="region of interest" description="Disordered" evidence="1">
    <location>
        <begin position="314"/>
        <end position="379"/>
    </location>
</feature>
<feature type="non-terminal residue" evidence="3">
    <location>
        <position position="1"/>
    </location>
</feature>
<feature type="compositionally biased region" description="Low complexity" evidence="1">
    <location>
        <begin position="185"/>
        <end position="201"/>
    </location>
</feature>
<feature type="compositionally biased region" description="Low complexity" evidence="1">
    <location>
        <begin position="236"/>
        <end position="245"/>
    </location>
</feature>
<proteinExistence type="predicted"/>
<sequence length="900" mass="98448">RHGCSSDFTAPPNYPPPTGPPPPPPPHPDVHGNYRWEIEMPCCSIQPSRLCYYQPAGPLISTHHHHHHSTSASVTAKLPPPPTPSSLPTPTPPPSSATHPPSESSDSEVVLTTSSDNPPPVTYRGYPPHGGQPYNYYQYYPSPPASSLQYPGQQSHYHQDICYSPSGYPPGYFPKGHYPPPAPAGYPRRYGPGPHQYYPPQDFYPNPPPNPNSNPPPSSNSQQMIVTASPAGGQTSSAYPPSDSSYPPPAPIVDPYPPPPPQSYYTGYGAGPPPPCYSTHSPSSRGLFIDAAYQGCPCPMQSCPKNVHTGPLTGASKGSMKNHQSAPLPPVALALPLEPPGALGPPSPARGSAGMPPPPSPALATARNPPQSPPVKPSLEQTGLLTISKMVTNAVLLADQVDTNIAELIPKTEQIKMEIEDIVKIEASEDVKCNRKRRKVIKNLADVKRQAFDVPSEPETKVNLELQERLITPKEEPEKMLPDVERPPLEKQLPLIDNCASAPVKTNTTMPVLNGNISKARLKKRKTELSSECEPVTKVAKCVKSPKVSKNKCVRRKKCATEENIAPDTEVGGVEPEKVVCRRNSKPMERRKSSSSPHVALVPPEVESSQDTSSVAEVGKKKKAARPKKVQVKTKADHLLRSHGKADLPAPPTTKERRLSKGSKKAEASSAVVAPKKAPPPVVVDPSAESQVCLPGLRRSLTPRWSNGWSWEGTPYKAKVFLNIDDGAVVRTCYPAMRHVQGDVICPRDCILLKSGPRKIDLPFVAKVAAMWENPEDGEMMVSLLWYYRPEHTERGRQEWDPPDEIFASRHKDTNSVACIEDKCFVLTLNEYSRYRTALQVQDEGLTPRHVVPPLPEGVTYPRSHRQPPGRVAPDIVFFCRRVYDFRTKKILKNPTSSFG</sequence>
<dbReference type="Gene3D" id="2.30.30.490">
    <property type="match status" value="1"/>
</dbReference>
<feature type="compositionally biased region" description="Basic and acidic residues" evidence="1">
    <location>
        <begin position="582"/>
        <end position="592"/>
    </location>
</feature>
<dbReference type="GO" id="GO:0005677">
    <property type="term" value="C:chromatin silencing complex"/>
    <property type="evidence" value="ECO:0007669"/>
    <property type="project" value="TreeGrafter"/>
</dbReference>
<feature type="compositionally biased region" description="Pro residues" evidence="1">
    <location>
        <begin position="205"/>
        <end position="218"/>
    </location>
</feature>
<feature type="compositionally biased region" description="Pro residues" evidence="1">
    <location>
        <begin position="246"/>
        <end position="262"/>
    </location>
</feature>
<gene>
    <name evidence="3" type="ORF">g.26558</name>
</gene>
<dbReference type="Pfam" id="PF01426">
    <property type="entry name" value="BAH"/>
    <property type="match status" value="1"/>
</dbReference>
<dbReference type="PROSITE" id="PS51038">
    <property type="entry name" value="BAH"/>
    <property type="match status" value="1"/>
</dbReference>
<protein>
    <recommendedName>
        <fullName evidence="2">BAH domain-containing protein</fullName>
    </recommendedName>
</protein>
<feature type="region of interest" description="Disordered" evidence="1">
    <location>
        <begin position="174"/>
        <end position="282"/>
    </location>
</feature>
<dbReference type="PANTHER" id="PTHR46576:SF1">
    <property type="entry name" value="BROMO ADJACENT HOMOLOGY DOMAIN-CONTAINING 1 PROTEIN"/>
    <property type="match status" value="1"/>
</dbReference>
<dbReference type="SMART" id="SM00439">
    <property type="entry name" value="BAH"/>
    <property type="match status" value="1"/>
</dbReference>
<dbReference type="InterPro" id="IPR053032">
    <property type="entry name" value="BAH_domain-containing"/>
</dbReference>
<dbReference type="InterPro" id="IPR043151">
    <property type="entry name" value="BAH_sf"/>
</dbReference>
<dbReference type="GO" id="GO:0000976">
    <property type="term" value="F:transcription cis-regulatory region binding"/>
    <property type="evidence" value="ECO:0007669"/>
    <property type="project" value="TreeGrafter"/>
</dbReference>
<dbReference type="EMBL" id="GECZ01018068">
    <property type="protein sequence ID" value="JAS51701.1"/>
    <property type="molecule type" value="Transcribed_RNA"/>
</dbReference>
<feature type="compositionally biased region" description="Basic residues" evidence="1">
    <location>
        <begin position="620"/>
        <end position="632"/>
    </location>
</feature>
<reference evidence="3" key="1">
    <citation type="submission" date="2015-11" db="EMBL/GenBank/DDBJ databases">
        <title>De novo transcriptome assembly of four potential Pierce s Disease insect vectors from Arizona vineyards.</title>
        <authorList>
            <person name="Tassone E.E."/>
        </authorList>
    </citation>
    <scope>NUCLEOTIDE SEQUENCE</scope>
</reference>
<feature type="compositionally biased region" description="Pro residues" evidence="1">
    <location>
        <begin position="78"/>
        <end position="95"/>
    </location>
</feature>
<dbReference type="AlphaFoldDB" id="A0A1B6FNG4"/>
<dbReference type="PANTHER" id="PTHR46576">
    <property type="entry name" value="BROMO ADJACENT HOMOLOGY DOMAIN-CONTAINING 1 PROTEIN"/>
    <property type="match status" value="1"/>
</dbReference>
<accession>A0A1B6FNG4</accession>
<feature type="region of interest" description="Disordered" evidence="1">
    <location>
        <begin position="1"/>
        <end position="31"/>
    </location>
</feature>
<evidence type="ECO:0000259" key="2">
    <source>
        <dbReference type="PROSITE" id="PS51038"/>
    </source>
</evidence>
<dbReference type="GO" id="GO:0031507">
    <property type="term" value="P:heterochromatin formation"/>
    <property type="evidence" value="ECO:0007669"/>
    <property type="project" value="TreeGrafter"/>
</dbReference>
<dbReference type="GO" id="GO:0003682">
    <property type="term" value="F:chromatin binding"/>
    <property type="evidence" value="ECO:0007669"/>
    <property type="project" value="InterPro"/>
</dbReference>
<organism evidence="3">
    <name type="scientific">Cuerna arida</name>
    <dbReference type="NCBI Taxonomy" id="1464854"/>
    <lineage>
        <taxon>Eukaryota</taxon>
        <taxon>Metazoa</taxon>
        <taxon>Ecdysozoa</taxon>
        <taxon>Arthropoda</taxon>
        <taxon>Hexapoda</taxon>
        <taxon>Insecta</taxon>
        <taxon>Pterygota</taxon>
        <taxon>Neoptera</taxon>
        <taxon>Paraneoptera</taxon>
        <taxon>Hemiptera</taxon>
        <taxon>Auchenorrhyncha</taxon>
        <taxon>Membracoidea</taxon>
        <taxon>Cicadellidae</taxon>
        <taxon>Cicadellinae</taxon>
        <taxon>Proconiini</taxon>
        <taxon>Cuerna</taxon>
    </lineage>
</organism>
<feature type="domain" description="BAH" evidence="2">
    <location>
        <begin position="743"/>
        <end position="895"/>
    </location>
</feature>
<feature type="compositionally biased region" description="Basic and acidic residues" evidence="1">
    <location>
        <begin position="634"/>
        <end position="646"/>
    </location>
</feature>
<dbReference type="GO" id="GO:0045892">
    <property type="term" value="P:negative regulation of DNA-templated transcription"/>
    <property type="evidence" value="ECO:0007669"/>
    <property type="project" value="TreeGrafter"/>
</dbReference>
<feature type="compositionally biased region" description="Basic and acidic residues" evidence="1">
    <location>
        <begin position="654"/>
        <end position="667"/>
    </location>
</feature>
<feature type="compositionally biased region" description="Pro residues" evidence="1">
    <location>
        <begin position="337"/>
        <end position="348"/>
    </location>
</feature>
<dbReference type="InterPro" id="IPR001025">
    <property type="entry name" value="BAH_dom"/>
</dbReference>
<feature type="compositionally biased region" description="Pro residues" evidence="1">
    <location>
        <begin position="174"/>
        <end position="184"/>
    </location>
</feature>